<evidence type="ECO:0000259" key="2">
    <source>
        <dbReference type="PROSITE" id="PS51898"/>
    </source>
</evidence>
<feature type="domain" description="Tyr recombinase" evidence="2">
    <location>
        <begin position="1"/>
        <end position="30"/>
    </location>
</feature>
<evidence type="ECO:0000256" key="1">
    <source>
        <dbReference type="ARBA" id="ARBA00023172"/>
    </source>
</evidence>
<accession>X1J793</accession>
<feature type="non-terminal residue" evidence="3">
    <location>
        <position position="1"/>
    </location>
</feature>
<evidence type="ECO:0000313" key="3">
    <source>
        <dbReference type="EMBL" id="GAH77395.1"/>
    </source>
</evidence>
<dbReference type="PROSITE" id="PS51898">
    <property type="entry name" value="TYR_RECOMBINASE"/>
    <property type="match status" value="1"/>
</dbReference>
<dbReference type="GO" id="GO:0006310">
    <property type="term" value="P:DNA recombination"/>
    <property type="evidence" value="ECO:0007669"/>
    <property type="project" value="UniProtKB-KW"/>
</dbReference>
<dbReference type="InterPro" id="IPR002104">
    <property type="entry name" value="Integrase_catalytic"/>
</dbReference>
<organism evidence="3">
    <name type="scientific">marine sediment metagenome</name>
    <dbReference type="NCBI Taxonomy" id="412755"/>
    <lineage>
        <taxon>unclassified sequences</taxon>
        <taxon>metagenomes</taxon>
        <taxon>ecological metagenomes</taxon>
    </lineage>
</organism>
<protein>
    <recommendedName>
        <fullName evidence="2">Tyr recombinase domain-containing protein</fullName>
    </recommendedName>
</protein>
<dbReference type="AlphaFoldDB" id="X1J793"/>
<dbReference type="InterPro" id="IPR013762">
    <property type="entry name" value="Integrase-like_cat_sf"/>
</dbReference>
<name>X1J793_9ZZZZ</name>
<sequence length="36" mass="4310">AVQEMLGHTDITTTQVYTHLDRDYLKEVHRQYHPRG</sequence>
<dbReference type="InterPro" id="IPR011010">
    <property type="entry name" value="DNA_brk_join_enz"/>
</dbReference>
<dbReference type="GO" id="GO:0003677">
    <property type="term" value="F:DNA binding"/>
    <property type="evidence" value="ECO:0007669"/>
    <property type="project" value="InterPro"/>
</dbReference>
<dbReference type="EMBL" id="BARU01041702">
    <property type="protein sequence ID" value="GAH77395.1"/>
    <property type="molecule type" value="Genomic_DNA"/>
</dbReference>
<gene>
    <name evidence="3" type="ORF">S03H2_64236</name>
</gene>
<comment type="caution">
    <text evidence="3">The sequence shown here is derived from an EMBL/GenBank/DDBJ whole genome shotgun (WGS) entry which is preliminary data.</text>
</comment>
<keyword evidence="1" id="KW-0233">DNA recombination</keyword>
<dbReference type="SUPFAM" id="SSF56349">
    <property type="entry name" value="DNA breaking-rejoining enzymes"/>
    <property type="match status" value="1"/>
</dbReference>
<proteinExistence type="predicted"/>
<reference evidence="3" key="1">
    <citation type="journal article" date="2014" name="Front. Microbiol.">
        <title>High frequency of phylogenetically diverse reductive dehalogenase-homologous genes in deep subseafloor sedimentary metagenomes.</title>
        <authorList>
            <person name="Kawai M."/>
            <person name="Futagami T."/>
            <person name="Toyoda A."/>
            <person name="Takaki Y."/>
            <person name="Nishi S."/>
            <person name="Hori S."/>
            <person name="Arai W."/>
            <person name="Tsubouchi T."/>
            <person name="Morono Y."/>
            <person name="Uchiyama I."/>
            <person name="Ito T."/>
            <person name="Fujiyama A."/>
            <person name="Inagaki F."/>
            <person name="Takami H."/>
        </authorList>
    </citation>
    <scope>NUCLEOTIDE SEQUENCE</scope>
    <source>
        <strain evidence="3">Expedition CK06-06</strain>
    </source>
</reference>
<dbReference type="Gene3D" id="1.10.443.10">
    <property type="entry name" value="Intergrase catalytic core"/>
    <property type="match status" value="1"/>
</dbReference>
<dbReference type="GO" id="GO:0015074">
    <property type="term" value="P:DNA integration"/>
    <property type="evidence" value="ECO:0007669"/>
    <property type="project" value="InterPro"/>
</dbReference>